<dbReference type="PATRIC" id="fig|1423811.3.peg.870"/>
<comment type="caution">
    <text evidence="1">The sequence shown here is derived from an EMBL/GenBank/DDBJ whole genome shotgun (WGS) entry which is preliminary data.</text>
</comment>
<evidence type="ECO:0000313" key="1">
    <source>
        <dbReference type="EMBL" id="KRK63973.1"/>
    </source>
</evidence>
<dbReference type="InterPro" id="IPR056216">
    <property type="entry name" value="P8-like"/>
</dbReference>
<dbReference type="Proteomes" id="UP000050929">
    <property type="component" value="Unassembled WGS sequence"/>
</dbReference>
<name>A0A0R1IXI6_9LACO</name>
<accession>A0A0R1IXI6</accession>
<organism evidence="1 2">
    <name type="scientific">Companilactobacillus tucceti DSM 20183</name>
    <dbReference type="NCBI Taxonomy" id="1423811"/>
    <lineage>
        <taxon>Bacteria</taxon>
        <taxon>Bacillati</taxon>
        <taxon>Bacillota</taxon>
        <taxon>Bacilli</taxon>
        <taxon>Lactobacillales</taxon>
        <taxon>Lactobacillaceae</taxon>
        <taxon>Companilactobacillus</taxon>
    </lineage>
</organism>
<dbReference type="RefSeq" id="WP_057766754.1">
    <property type="nucleotide sequence ID" value="NZ_AZDG01000019.1"/>
</dbReference>
<sequence>MAVSVDKTSLLDMRMNEVFDWSDSTLPVRDAIWDHFMEASNHNTDKTAVEAKKYEDMSEADLKPAVEKLLK</sequence>
<gene>
    <name evidence="1" type="ORF">FC72_GL000858</name>
</gene>
<dbReference type="STRING" id="1423811.FC72_GL000858"/>
<dbReference type="Pfam" id="PF24305">
    <property type="entry name" value="P8"/>
    <property type="match status" value="1"/>
</dbReference>
<evidence type="ECO:0000313" key="2">
    <source>
        <dbReference type="Proteomes" id="UP000050929"/>
    </source>
</evidence>
<proteinExistence type="predicted"/>
<protein>
    <submittedName>
        <fullName evidence="1">Uncharacterized protein</fullName>
    </submittedName>
</protein>
<keyword evidence="2" id="KW-1185">Reference proteome</keyword>
<dbReference type="AlphaFoldDB" id="A0A0R1IXI6"/>
<dbReference type="OrthoDB" id="2301549at2"/>
<dbReference type="EMBL" id="AZDG01000019">
    <property type="protein sequence ID" value="KRK63973.1"/>
    <property type="molecule type" value="Genomic_DNA"/>
</dbReference>
<reference evidence="1 2" key="1">
    <citation type="journal article" date="2015" name="Genome Announc.">
        <title>Expanding the biotechnology potential of lactobacilli through comparative genomics of 213 strains and associated genera.</title>
        <authorList>
            <person name="Sun Z."/>
            <person name="Harris H.M."/>
            <person name="McCann A."/>
            <person name="Guo C."/>
            <person name="Argimon S."/>
            <person name="Zhang W."/>
            <person name="Yang X."/>
            <person name="Jeffery I.B."/>
            <person name="Cooney J.C."/>
            <person name="Kagawa T.F."/>
            <person name="Liu W."/>
            <person name="Song Y."/>
            <person name="Salvetti E."/>
            <person name="Wrobel A."/>
            <person name="Rasinkangas P."/>
            <person name="Parkhill J."/>
            <person name="Rea M.C."/>
            <person name="O'Sullivan O."/>
            <person name="Ritari J."/>
            <person name="Douillard F.P."/>
            <person name="Paul Ross R."/>
            <person name="Yang R."/>
            <person name="Briner A.E."/>
            <person name="Felis G.E."/>
            <person name="de Vos W.M."/>
            <person name="Barrangou R."/>
            <person name="Klaenhammer T.R."/>
            <person name="Caufield P.W."/>
            <person name="Cui Y."/>
            <person name="Zhang H."/>
            <person name="O'Toole P.W."/>
        </authorList>
    </citation>
    <scope>NUCLEOTIDE SEQUENCE [LARGE SCALE GENOMIC DNA]</scope>
    <source>
        <strain evidence="1 2">DSM 20183</strain>
    </source>
</reference>